<dbReference type="InterPro" id="IPR001452">
    <property type="entry name" value="SH3_domain"/>
</dbReference>
<dbReference type="InterPro" id="IPR046982">
    <property type="entry name" value="BIN3/RVS161-like"/>
</dbReference>
<dbReference type="InterPro" id="IPR004148">
    <property type="entry name" value="BAR_dom"/>
</dbReference>
<keyword evidence="5 8" id="KW-0472">Membrane</keyword>
<comment type="subcellular location">
    <subcellularLocation>
        <location evidence="1">Membrane</location>
        <topology evidence="1">Multi-pass membrane protein</topology>
    </subcellularLocation>
</comment>
<dbReference type="GO" id="GO:0033179">
    <property type="term" value="C:proton-transporting V-type ATPase, V0 domain"/>
    <property type="evidence" value="ECO:0007669"/>
    <property type="project" value="InterPro"/>
</dbReference>
<dbReference type="eggNOG" id="KOG3771">
    <property type="taxonomic scope" value="Eukaryota"/>
</dbReference>
<dbReference type="PRINTS" id="PR00452">
    <property type="entry name" value="SH3DOMAIN"/>
</dbReference>
<dbReference type="InterPro" id="IPR035921">
    <property type="entry name" value="F/V-ATP_Csub_sf"/>
</dbReference>
<dbReference type="GO" id="GO:0051666">
    <property type="term" value="P:actin cortical patch localization"/>
    <property type="evidence" value="ECO:0007669"/>
    <property type="project" value="InterPro"/>
</dbReference>
<organism evidence="11 12">
    <name type="scientific">Moniliophthora roreri</name>
    <name type="common">Frosty pod rot fungus</name>
    <name type="synonym">Monilia roreri</name>
    <dbReference type="NCBI Taxonomy" id="221103"/>
    <lineage>
        <taxon>Eukaryota</taxon>
        <taxon>Fungi</taxon>
        <taxon>Dikarya</taxon>
        <taxon>Basidiomycota</taxon>
        <taxon>Agaricomycotina</taxon>
        <taxon>Agaricomycetes</taxon>
        <taxon>Agaricomycetidae</taxon>
        <taxon>Agaricales</taxon>
        <taxon>Marasmiineae</taxon>
        <taxon>Marasmiaceae</taxon>
        <taxon>Moniliophthora</taxon>
    </lineage>
</organism>
<proteinExistence type="predicted"/>
<sequence>MAGIIAIYGLVVSVLIAGDLAVKMPLAQGFVQLGAGLSVGLAGLAAGFAIGIVGDAGVRGTAQQPRLFVGMILILIFAEVLGLYESNDPEFDDYERHFSLMETAVEKLLKDTKAFTDAVNGLFTSGAGFATHFTAIFTPITGEYDLLGKHPDAAHTVRSVERYTNIMEEMRTSIGPELELIESRIVGPSKELQSILKMIRKTITKRAHKLTDYDRFNNSLTKLRDKKEKSLSDEKNLFKLEQDFEMATNEYDYINTALKNDLPRFMQLSAQFIDPLFHSFFYMQLNIFYMILEKMNSFAEEAKYDITNVPGNQIAADYEEKRTDAWQTIEGLNITKRIISTSKMVQANRSASGSSMGRSPSMASSMSSSSTFSKKAPPPPPSSSSLAAPPPPYSPSGAGSSAASAVAAKKAPPPPPPLKPKPSLVPKPKFVVALYDFQAQAEGDLSFNVGDRIEIVEKTASAEDWWTGRLNGQQGVFPGNYVQET</sequence>
<comment type="caution">
    <text evidence="11">The sequence shown here is derived from an EMBL/GenBank/DDBJ whole genome shotgun (WGS) entry which is preliminary data.</text>
</comment>
<dbReference type="CDD" id="cd18176">
    <property type="entry name" value="ATP-synt_Vo_c_ATP6C_rpt2"/>
    <property type="match status" value="1"/>
</dbReference>
<dbReference type="InterPro" id="IPR036028">
    <property type="entry name" value="SH3-like_dom_sf"/>
</dbReference>
<evidence type="ECO:0000256" key="7">
    <source>
        <dbReference type="SAM" id="MobiDB-lite"/>
    </source>
</evidence>
<keyword evidence="4 8" id="KW-1133">Transmembrane helix</keyword>
<keyword evidence="2 6" id="KW-0728">SH3 domain</keyword>
<feature type="transmembrane region" description="Helical" evidence="8">
    <location>
        <begin position="66"/>
        <end position="84"/>
    </location>
</feature>
<evidence type="ECO:0000256" key="1">
    <source>
        <dbReference type="ARBA" id="ARBA00004141"/>
    </source>
</evidence>
<dbReference type="Gene3D" id="1.20.120.610">
    <property type="entry name" value="lithium bound rotor ring of v- atpase"/>
    <property type="match status" value="1"/>
</dbReference>
<feature type="domain" description="SH3" evidence="9">
    <location>
        <begin position="426"/>
        <end position="485"/>
    </location>
</feature>
<dbReference type="Gene3D" id="1.20.1270.60">
    <property type="entry name" value="Arfaptin homology (AH) domain/BAR domain"/>
    <property type="match status" value="1"/>
</dbReference>
<feature type="compositionally biased region" description="Low complexity" evidence="7">
    <location>
        <begin position="350"/>
        <end position="375"/>
    </location>
</feature>
<dbReference type="SUPFAM" id="SSF50044">
    <property type="entry name" value="SH3-domain"/>
    <property type="match status" value="1"/>
</dbReference>
<dbReference type="GO" id="GO:0097320">
    <property type="term" value="P:plasma membrane tubulation"/>
    <property type="evidence" value="ECO:0007669"/>
    <property type="project" value="TreeGrafter"/>
</dbReference>
<feature type="region of interest" description="Disordered" evidence="7">
    <location>
        <begin position="345"/>
        <end position="423"/>
    </location>
</feature>
<evidence type="ECO:0008006" key="13">
    <source>
        <dbReference type="Google" id="ProtNLM"/>
    </source>
</evidence>
<evidence type="ECO:0000256" key="6">
    <source>
        <dbReference type="PROSITE-ProRule" id="PRU00192"/>
    </source>
</evidence>
<evidence type="ECO:0000313" key="12">
    <source>
        <dbReference type="Proteomes" id="UP000054988"/>
    </source>
</evidence>
<dbReference type="InterPro" id="IPR002379">
    <property type="entry name" value="ATPase_proteolipid_c-like_dom"/>
</dbReference>
<dbReference type="GO" id="GO:0030479">
    <property type="term" value="C:actin cortical patch"/>
    <property type="evidence" value="ECO:0007669"/>
    <property type="project" value="TreeGrafter"/>
</dbReference>
<dbReference type="CDD" id="cd07599">
    <property type="entry name" value="BAR_Rvs167p"/>
    <property type="match status" value="1"/>
</dbReference>
<accession>A0A0W0F9Y5</accession>
<dbReference type="AlphaFoldDB" id="A0A0W0F9Y5"/>
<dbReference type="GO" id="GO:0008289">
    <property type="term" value="F:lipid binding"/>
    <property type="evidence" value="ECO:0007669"/>
    <property type="project" value="TreeGrafter"/>
</dbReference>
<evidence type="ECO:0000313" key="11">
    <source>
        <dbReference type="EMBL" id="KTB33089.1"/>
    </source>
</evidence>
<name>A0A0W0F9Y5_MONRR</name>
<dbReference type="EMBL" id="LATX01002192">
    <property type="protein sequence ID" value="KTB33089.1"/>
    <property type="molecule type" value="Genomic_DNA"/>
</dbReference>
<dbReference type="PANTHER" id="PTHR47174">
    <property type="entry name" value="BRIDGING INTEGRATOR 3"/>
    <property type="match status" value="1"/>
</dbReference>
<dbReference type="PROSITE" id="PS50002">
    <property type="entry name" value="SH3"/>
    <property type="match status" value="1"/>
</dbReference>
<evidence type="ECO:0000256" key="3">
    <source>
        <dbReference type="ARBA" id="ARBA00022692"/>
    </source>
</evidence>
<gene>
    <name evidence="11" type="ORF">WG66_14417</name>
</gene>
<dbReference type="SMART" id="SM00326">
    <property type="entry name" value="SH3"/>
    <property type="match status" value="1"/>
</dbReference>
<dbReference type="SMART" id="SM00721">
    <property type="entry name" value="BAR"/>
    <property type="match status" value="1"/>
</dbReference>
<feature type="compositionally biased region" description="Pro residues" evidence="7">
    <location>
        <begin position="411"/>
        <end position="423"/>
    </location>
</feature>
<dbReference type="GO" id="GO:0043332">
    <property type="term" value="C:mating projection tip"/>
    <property type="evidence" value="ECO:0007669"/>
    <property type="project" value="TreeGrafter"/>
</dbReference>
<evidence type="ECO:0000256" key="2">
    <source>
        <dbReference type="ARBA" id="ARBA00022443"/>
    </source>
</evidence>
<dbReference type="GO" id="GO:1990528">
    <property type="term" value="C:Rvs161p-Rvs167p complex"/>
    <property type="evidence" value="ECO:0007669"/>
    <property type="project" value="TreeGrafter"/>
</dbReference>
<dbReference type="GO" id="GO:0046961">
    <property type="term" value="F:proton-transporting ATPase activity, rotational mechanism"/>
    <property type="evidence" value="ECO:0007669"/>
    <property type="project" value="InterPro"/>
</dbReference>
<evidence type="ECO:0000256" key="5">
    <source>
        <dbReference type="ARBA" id="ARBA00023136"/>
    </source>
</evidence>
<dbReference type="Proteomes" id="UP000054988">
    <property type="component" value="Unassembled WGS sequence"/>
</dbReference>
<dbReference type="SUPFAM" id="SSF103657">
    <property type="entry name" value="BAR/IMD domain-like"/>
    <property type="match status" value="1"/>
</dbReference>
<dbReference type="InterPro" id="IPR011555">
    <property type="entry name" value="ATPase_proteolipid_su_C_euk"/>
</dbReference>
<keyword evidence="3 8" id="KW-0812">Transmembrane</keyword>
<feature type="compositionally biased region" description="Low complexity" evidence="7">
    <location>
        <begin position="395"/>
        <end position="410"/>
    </location>
</feature>
<evidence type="ECO:0000259" key="9">
    <source>
        <dbReference type="PROSITE" id="PS50002"/>
    </source>
</evidence>
<evidence type="ECO:0000259" key="10">
    <source>
        <dbReference type="PROSITE" id="PS51021"/>
    </source>
</evidence>
<feature type="domain" description="BAR" evidence="10">
    <location>
        <begin position="76"/>
        <end position="308"/>
    </location>
</feature>
<dbReference type="Pfam" id="PF03114">
    <property type="entry name" value="BAR"/>
    <property type="match status" value="1"/>
</dbReference>
<evidence type="ECO:0000256" key="8">
    <source>
        <dbReference type="SAM" id="Phobius"/>
    </source>
</evidence>
<dbReference type="PANTHER" id="PTHR47174:SF1">
    <property type="entry name" value="REDUCED VIABILITY UPON STARVATION PROTEIN 167"/>
    <property type="match status" value="1"/>
</dbReference>
<dbReference type="GO" id="GO:0031097">
    <property type="term" value="C:medial cortex"/>
    <property type="evidence" value="ECO:0007669"/>
    <property type="project" value="TreeGrafter"/>
</dbReference>
<dbReference type="Pfam" id="PF00018">
    <property type="entry name" value="SH3_1"/>
    <property type="match status" value="1"/>
</dbReference>
<protein>
    <recommendedName>
        <fullName evidence="13">BAR-domain-containing protein</fullName>
    </recommendedName>
</protein>
<reference evidence="11 12" key="1">
    <citation type="submission" date="2015-12" db="EMBL/GenBank/DDBJ databases">
        <title>Draft genome sequence of Moniliophthora roreri, the causal agent of frosty pod rot of cacao.</title>
        <authorList>
            <person name="Aime M.C."/>
            <person name="Diaz-Valderrama J.R."/>
            <person name="Kijpornyongpan T."/>
            <person name="Phillips-Mora W."/>
        </authorList>
    </citation>
    <scope>NUCLEOTIDE SEQUENCE [LARGE SCALE GENOMIC DNA]</scope>
    <source>
        <strain evidence="11 12">MCA 2952</strain>
    </source>
</reference>
<dbReference type="FunFam" id="2.30.30.40:FF:000100">
    <property type="entry name" value="SH3 domain-containing YSC84-like protein 1"/>
    <property type="match status" value="1"/>
</dbReference>
<evidence type="ECO:0000256" key="4">
    <source>
        <dbReference type="ARBA" id="ARBA00022989"/>
    </source>
</evidence>
<dbReference type="Pfam" id="PF00137">
    <property type="entry name" value="ATP-synt_C"/>
    <property type="match status" value="1"/>
</dbReference>
<dbReference type="SUPFAM" id="SSF81333">
    <property type="entry name" value="F1F0 ATP synthase subunit C"/>
    <property type="match status" value="1"/>
</dbReference>
<dbReference type="NCBIfam" id="TIGR01100">
    <property type="entry name" value="V_ATP_synt_C"/>
    <property type="match status" value="1"/>
</dbReference>
<dbReference type="Gene3D" id="2.30.30.40">
    <property type="entry name" value="SH3 Domains"/>
    <property type="match status" value="1"/>
</dbReference>
<dbReference type="InterPro" id="IPR027267">
    <property type="entry name" value="AH/BAR_dom_sf"/>
</dbReference>
<dbReference type="PROSITE" id="PS51021">
    <property type="entry name" value="BAR"/>
    <property type="match status" value="1"/>
</dbReference>
<feature type="compositionally biased region" description="Pro residues" evidence="7">
    <location>
        <begin position="376"/>
        <end position="394"/>
    </location>
</feature>
<feature type="transmembrane region" description="Helical" evidence="8">
    <location>
        <begin position="33"/>
        <end position="54"/>
    </location>
</feature>
<dbReference type="GO" id="GO:0006897">
    <property type="term" value="P:endocytosis"/>
    <property type="evidence" value="ECO:0007669"/>
    <property type="project" value="InterPro"/>
</dbReference>